<evidence type="ECO:0000256" key="1">
    <source>
        <dbReference type="SAM" id="MobiDB-lite"/>
    </source>
</evidence>
<evidence type="ECO:0000313" key="3">
    <source>
        <dbReference type="EMBL" id="KAK9731176.1"/>
    </source>
</evidence>
<reference evidence="3 4" key="1">
    <citation type="journal article" date="2024" name="BMC Genomics">
        <title>De novo assembly and annotation of Popillia japonica's genome with initial clues to its potential as an invasive pest.</title>
        <authorList>
            <person name="Cucini C."/>
            <person name="Boschi S."/>
            <person name="Funari R."/>
            <person name="Cardaioli E."/>
            <person name="Iannotti N."/>
            <person name="Marturano G."/>
            <person name="Paoli F."/>
            <person name="Bruttini M."/>
            <person name="Carapelli A."/>
            <person name="Frati F."/>
            <person name="Nardi F."/>
        </authorList>
    </citation>
    <scope>NUCLEOTIDE SEQUENCE [LARGE SCALE GENOMIC DNA]</scope>
    <source>
        <strain evidence="3">DMR45628</strain>
    </source>
</reference>
<dbReference type="EMBL" id="JASPKY010000137">
    <property type="protein sequence ID" value="KAK9731176.1"/>
    <property type="molecule type" value="Genomic_DNA"/>
</dbReference>
<dbReference type="SMART" id="SM01265">
    <property type="entry name" value="Mab-21"/>
    <property type="match status" value="1"/>
</dbReference>
<keyword evidence="4" id="KW-1185">Reference proteome</keyword>
<feature type="region of interest" description="Disordered" evidence="1">
    <location>
        <begin position="1"/>
        <end position="20"/>
    </location>
</feature>
<accession>A0AAW1LB80</accession>
<comment type="caution">
    <text evidence="3">The sequence shown here is derived from an EMBL/GenBank/DDBJ whole genome shotgun (WGS) entry which is preliminary data.</text>
</comment>
<dbReference type="InterPro" id="IPR046906">
    <property type="entry name" value="Mab-21_HhH/H2TH-like"/>
</dbReference>
<evidence type="ECO:0000313" key="4">
    <source>
        <dbReference type="Proteomes" id="UP001458880"/>
    </source>
</evidence>
<dbReference type="PANTHER" id="PTHR10656">
    <property type="entry name" value="CELL FATE DETERMINING PROTEIN MAB21-RELATED"/>
    <property type="match status" value="1"/>
</dbReference>
<feature type="domain" description="Mab-21-like HhH/H2TH-like" evidence="2">
    <location>
        <begin position="431"/>
        <end position="523"/>
    </location>
</feature>
<dbReference type="AlphaFoldDB" id="A0AAW1LB80"/>
<feature type="compositionally biased region" description="Basic residues" evidence="1">
    <location>
        <begin position="1"/>
        <end position="12"/>
    </location>
</feature>
<dbReference type="InterPro" id="IPR024810">
    <property type="entry name" value="MAB21L/cGLR"/>
</dbReference>
<evidence type="ECO:0000259" key="2">
    <source>
        <dbReference type="Pfam" id="PF20266"/>
    </source>
</evidence>
<dbReference type="PANTHER" id="PTHR10656:SF69">
    <property type="entry name" value="MAB-21-LIKE HHH_H2TH-LIKE DOMAIN-CONTAINING PROTEIN"/>
    <property type="match status" value="1"/>
</dbReference>
<sequence>MGCTPSKKHQHKANGTSESRIPYIEDDNGLEVYTVDIYDQKVIAQLKKDFRENLDIFLLNNILMSVMFFENYDLEMKKARNTISIEDQEMSRKLITDHNKRFIMPDTAVEMVNHRVSYQRRHGKMKNVQESIALQRMYVVYDTIDILKEDEDLDHYSNIDKPTDRAHVKNSKHNGYVKLRHPEYHTTPSGSNYASSSISTHLSNARDVLTPPLDLSEPTSSYLLLNSPDEYDEYSQINEMKTLQPLTQTRSSSNSSGAPINCLRPIKSKNLHHVDDTDDLYIIHKYYDSTEFMKHFTNQVFPGELAESLGFDSNAILDASHNSRAIYCNTEQDRGGSIKCEIVPAVLNPWPGLNSWAARDRPVVMDKRNMIVYRWPTPGMVQDMQKFSAVLVPRGFMPKRGQNPDYNLEWEVSFPKAEKYMHTRMSHAQMKCYLFMAILHKTFIEPTTSQRGLIFDHIRNLIYWKCEENYKDWPENRLGEKMILLLKDLKIAMGRRVLKDYFIESKNIFENIPGCYLVFAQEKIHNICERPIGHFITALRNLTYTAFAQEKIHNICERPIGHFITALRNLTYTAKKFYPMLNFDKLYEILNAQESIALIVNPAIINAHNISRTSTEPHRYNKEQLWLQRKMQQTREQRYRAQWDVQENLTEEPRASVDSIDLKWTANRNTNIDSTKAGEFMKLFADHFVKIAEKSMKYHGAMTQALFYLKQAWYLTKVMEDPIVGSEMYARDLQDKIHELEVLCKESTAEESFTPTTPARNSITLIQHQVVKGVTVDLNNVTLNFGKGYQTTQHNNVKQKNKLRINPVVERL</sequence>
<organism evidence="3 4">
    <name type="scientific">Popillia japonica</name>
    <name type="common">Japanese beetle</name>
    <dbReference type="NCBI Taxonomy" id="7064"/>
    <lineage>
        <taxon>Eukaryota</taxon>
        <taxon>Metazoa</taxon>
        <taxon>Ecdysozoa</taxon>
        <taxon>Arthropoda</taxon>
        <taxon>Hexapoda</taxon>
        <taxon>Insecta</taxon>
        <taxon>Pterygota</taxon>
        <taxon>Neoptera</taxon>
        <taxon>Endopterygota</taxon>
        <taxon>Coleoptera</taxon>
        <taxon>Polyphaga</taxon>
        <taxon>Scarabaeiformia</taxon>
        <taxon>Scarabaeidae</taxon>
        <taxon>Rutelinae</taxon>
        <taxon>Popillia</taxon>
    </lineage>
</organism>
<protein>
    <submittedName>
        <fullName evidence="3">Mab-21 protein HhH/H2TH-like domain</fullName>
    </submittedName>
</protein>
<dbReference type="Proteomes" id="UP001458880">
    <property type="component" value="Unassembled WGS sequence"/>
</dbReference>
<name>A0AAW1LB80_POPJA</name>
<dbReference type="Pfam" id="PF20266">
    <property type="entry name" value="Mab-21_C"/>
    <property type="match status" value="1"/>
</dbReference>
<proteinExistence type="predicted"/>
<gene>
    <name evidence="3" type="ORF">QE152_g13944</name>
</gene>
<dbReference type="Gene3D" id="1.10.1410.40">
    <property type="match status" value="1"/>
</dbReference>